<dbReference type="Gene3D" id="3.40.50.80">
    <property type="entry name" value="Nucleotide-binding domain of ferredoxin-NADP reductase (FNR) module"/>
    <property type="match status" value="1"/>
</dbReference>
<accession>A0AAJ6YCT5</accession>
<keyword evidence="3 6" id="KW-0285">Flavoprotein</keyword>
<proteinExistence type="inferred from homology"/>
<dbReference type="InterPro" id="IPR001834">
    <property type="entry name" value="CBR-like"/>
</dbReference>
<dbReference type="Pfam" id="PF00970">
    <property type="entry name" value="FAD_binding_6"/>
    <property type="match status" value="1"/>
</dbReference>
<dbReference type="Pfam" id="PF00175">
    <property type="entry name" value="NAD_binding_1"/>
    <property type="match status" value="1"/>
</dbReference>
<organism evidence="8 9">
    <name type="scientific">Ceratosolen solmsi marchali</name>
    <dbReference type="NCBI Taxonomy" id="326594"/>
    <lineage>
        <taxon>Eukaryota</taxon>
        <taxon>Metazoa</taxon>
        <taxon>Ecdysozoa</taxon>
        <taxon>Arthropoda</taxon>
        <taxon>Hexapoda</taxon>
        <taxon>Insecta</taxon>
        <taxon>Pterygota</taxon>
        <taxon>Neoptera</taxon>
        <taxon>Endopterygota</taxon>
        <taxon>Hymenoptera</taxon>
        <taxon>Apocrita</taxon>
        <taxon>Proctotrupomorpha</taxon>
        <taxon>Chalcidoidea</taxon>
        <taxon>Agaonidae</taxon>
        <taxon>Agaoninae</taxon>
        <taxon>Ceratosolen</taxon>
    </lineage>
</organism>
<evidence type="ECO:0000259" key="7">
    <source>
        <dbReference type="PROSITE" id="PS51384"/>
    </source>
</evidence>
<dbReference type="PROSITE" id="PS51384">
    <property type="entry name" value="FAD_FR"/>
    <property type="match status" value="1"/>
</dbReference>
<dbReference type="Pfam" id="PF09791">
    <property type="entry name" value="Oxidored-like"/>
    <property type="match status" value="1"/>
</dbReference>
<keyword evidence="4 6" id="KW-0274">FAD</keyword>
<feature type="domain" description="FAD-binding FR-type" evidence="7">
    <location>
        <begin position="65"/>
        <end position="164"/>
    </location>
</feature>
<dbReference type="InterPro" id="IPR017938">
    <property type="entry name" value="Riboflavin_synthase-like_b-brl"/>
</dbReference>
<keyword evidence="8" id="KW-1185">Reference proteome</keyword>
<feature type="binding site" evidence="6">
    <location>
        <position position="117"/>
    </location>
    <ligand>
        <name>FAD</name>
        <dbReference type="ChEBI" id="CHEBI:57692"/>
    </ligand>
</feature>
<dbReference type="InterPro" id="IPR008333">
    <property type="entry name" value="Cbr1-like_FAD-bd_dom"/>
</dbReference>
<evidence type="ECO:0000256" key="5">
    <source>
        <dbReference type="ARBA" id="ARBA00023002"/>
    </source>
</evidence>
<name>A0AAJ6YCT5_9HYME</name>
<dbReference type="InterPro" id="IPR019180">
    <property type="entry name" value="Oxidoreductase-like_N"/>
</dbReference>
<evidence type="ECO:0000256" key="6">
    <source>
        <dbReference type="PIRSR" id="PIRSR601834-1"/>
    </source>
</evidence>
<dbReference type="InterPro" id="IPR017927">
    <property type="entry name" value="FAD-bd_FR_type"/>
</dbReference>
<comment type="cofactor">
    <cofactor evidence="1 6">
        <name>FAD</name>
        <dbReference type="ChEBI" id="CHEBI:57692"/>
    </cofactor>
</comment>
<dbReference type="PRINTS" id="PR00406">
    <property type="entry name" value="CYTB5RDTASE"/>
</dbReference>
<evidence type="ECO:0000313" key="9">
    <source>
        <dbReference type="RefSeq" id="XP_011495736.1"/>
    </source>
</evidence>
<dbReference type="Gene3D" id="2.40.30.10">
    <property type="entry name" value="Translation factors"/>
    <property type="match status" value="1"/>
</dbReference>
<dbReference type="KEGG" id="csol:105360518"/>
<sequence>MINGRMTSFDDVNVNDRPTTPLEQDCCGNGCDPCIFDVHKKLLEEWKEEKYNKSKRSAKNFLSLVRYKRFIVKNIVEGSENSICIELDCASDNKDDVIFLLPSQYIMMKLFTTTKPYTPISWNRRSMNLLIKLYPSGEASTYVKQLNINDELLIRGPYGNFNYSRNSYKNIIMLSIGSGIAAFYPLAASIVKDELEDTKINMMLGFRFLSHVPLKDELRILTDYWNFECTLYLSQGSTMSRTANITGLNIVNSRINSKIIDRTLDSYSPETTLILICGTTKFNEIMENFVQKKDFCHYHVFR</sequence>
<dbReference type="SUPFAM" id="SSF63380">
    <property type="entry name" value="Riboflavin synthase domain-like"/>
    <property type="match status" value="1"/>
</dbReference>
<feature type="binding site" evidence="6">
    <location>
        <position position="116"/>
    </location>
    <ligand>
        <name>FAD</name>
        <dbReference type="ChEBI" id="CHEBI:57692"/>
    </ligand>
</feature>
<dbReference type="InterPro" id="IPR039261">
    <property type="entry name" value="FNR_nucleotide-bd"/>
</dbReference>
<dbReference type="SUPFAM" id="SSF52343">
    <property type="entry name" value="Ferredoxin reductase-like, C-terminal NADP-linked domain"/>
    <property type="match status" value="1"/>
</dbReference>
<dbReference type="GeneID" id="105360518"/>
<feature type="binding site" evidence="6">
    <location>
        <position position="140"/>
    </location>
    <ligand>
        <name>FAD</name>
        <dbReference type="ChEBI" id="CHEBI:57692"/>
    </ligand>
</feature>
<keyword evidence="5" id="KW-0560">Oxidoreductase</keyword>
<evidence type="ECO:0000256" key="2">
    <source>
        <dbReference type="ARBA" id="ARBA00006105"/>
    </source>
</evidence>
<dbReference type="GO" id="GO:0016491">
    <property type="term" value="F:oxidoreductase activity"/>
    <property type="evidence" value="ECO:0007669"/>
    <property type="project" value="UniProtKB-KW"/>
</dbReference>
<evidence type="ECO:0000256" key="1">
    <source>
        <dbReference type="ARBA" id="ARBA00001974"/>
    </source>
</evidence>
<reference evidence="9" key="1">
    <citation type="submission" date="2025-08" db="UniProtKB">
        <authorList>
            <consortium name="RefSeq"/>
        </authorList>
    </citation>
    <scope>IDENTIFICATION</scope>
</reference>
<dbReference type="AlphaFoldDB" id="A0AAJ6YCT5"/>
<dbReference type="PANTHER" id="PTHR19370">
    <property type="entry name" value="NADH-CYTOCHROME B5 REDUCTASE"/>
    <property type="match status" value="1"/>
</dbReference>
<feature type="binding site" evidence="6">
    <location>
        <position position="130"/>
    </location>
    <ligand>
        <name>FAD</name>
        <dbReference type="ChEBI" id="CHEBI:57692"/>
    </ligand>
</feature>
<evidence type="ECO:0000256" key="4">
    <source>
        <dbReference type="ARBA" id="ARBA00022827"/>
    </source>
</evidence>
<evidence type="ECO:0000256" key="3">
    <source>
        <dbReference type="ARBA" id="ARBA00022630"/>
    </source>
</evidence>
<dbReference type="InterPro" id="IPR001433">
    <property type="entry name" value="OxRdtase_FAD/NAD-bd"/>
</dbReference>
<dbReference type="CDD" id="cd06183">
    <property type="entry name" value="cyt_b5_reduct_like"/>
    <property type="match status" value="1"/>
</dbReference>
<dbReference type="PANTHER" id="PTHR19370:SF184">
    <property type="entry name" value="NADH-CYTOCHROME B5 REDUCTASE-LIKE"/>
    <property type="match status" value="1"/>
</dbReference>
<dbReference type="Proteomes" id="UP000695007">
    <property type="component" value="Unplaced"/>
</dbReference>
<protein>
    <submittedName>
        <fullName evidence="9">NADH-cytochrome b5 reductase-like isoform X1</fullName>
    </submittedName>
</protein>
<gene>
    <name evidence="9" type="primary">LOC105360518</name>
</gene>
<feature type="binding site" evidence="6">
    <location>
        <position position="132"/>
    </location>
    <ligand>
        <name>FAD</name>
        <dbReference type="ChEBI" id="CHEBI:57692"/>
    </ligand>
</feature>
<comment type="similarity">
    <text evidence="2">Belongs to the flavoprotein pyridine nucleotide cytochrome reductase family.</text>
</comment>
<evidence type="ECO:0000313" key="8">
    <source>
        <dbReference type="Proteomes" id="UP000695007"/>
    </source>
</evidence>
<dbReference type="RefSeq" id="XP_011495736.1">
    <property type="nucleotide sequence ID" value="XM_011497434.1"/>
</dbReference>